<dbReference type="AlphaFoldDB" id="A0A5B7GJX4"/>
<keyword evidence="2" id="KW-1185">Reference proteome</keyword>
<dbReference type="Proteomes" id="UP000324222">
    <property type="component" value="Unassembled WGS sequence"/>
</dbReference>
<dbReference type="EMBL" id="VSRR010014977">
    <property type="protein sequence ID" value="MPC57665.1"/>
    <property type="molecule type" value="Genomic_DNA"/>
</dbReference>
<protein>
    <submittedName>
        <fullName evidence="1">Uncharacterized protein</fullName>
    </submittedName>
</protein>
<evidence type="ECO:0000313" key="1">
    <source>
        <dbReference type="EMBL" id="MPC57665.1"/>
    </source>
</evidence>
<organism evidence="1 2">
    <name type="scientific">Portunus trituberculatus</name>
    <name type="common">Swimming crab</name>
    <name type="synonym">Neptunus trituberculatus</name>
    <dbReference type="NCBI Taxonomy" id="210409"/>
    <lineage>
        <taxon>Eukaryota</taxon>
        <taxon>Metazoa</taxon>
        <taxon>Ecdysozoa</taxon>
        <taxon>Arthropoda</taxon>
        <taxon>Crustacea</taxon>
        <taxon>Multicrustacea</taxon>
        <taxon>Malacostraca</taxon>
        <taxon>Eumalacostraca</taxon>
        <taxon>Eucarida</taxon>
        <taxon>Decapoda</taxon>
        <taxon>Pleocyemata</taxon>
        <taxon>Brachyura</taxon>
        <taxon>Eubrachyura</taxon>
        <taxon>Portunoidea</taxon>
        <taxon>Portunidae</taxon>
        <taxon>Portuninae</taxon>
        <taxon>Portunus</taxon>
    </lineage>
</organism>
<reference evidence="1 2" key="1">
    <citation type="submission" date="2019-05" db="EMBL/GenBank/DDBJ databases">
        <title>Another draft genome of Portunus trituberculatus and its Hox gene families provides insights of decapod evolution.</title>
        <authorList>
            <person name="Jeong J.-H."/>
            <person name="Song I."/>
            <person name="Kim S."/>
            <person name="Choi T."/>
            <person name="Kim D."/>
            <person name="Ryu S."/>
            <person name="Kim W."/>
        </authorList>
    </citation>
    <scope>NUCLEOTIDE SEQUENCE [LARGE SCALE GENOMIC DNA]</scope>
    <source>
        <tissue evidence="1">Muscle</tissue>
    </source>
</reference>
<comment type="caution">
    <text evidence="1">The sequence shown here is derived from an EMBL/GenBank/DDBJ whole genome shotgun (WGS) entry which is preliminary data.</text>
</comment>
<proteinExistence type="predicted"/>
<gene>
    <name evidence="1" type="ORF">E2C01_051650</name>
</gene>
<sequence>MPDLFCFCVLEWGFRSTGANPICLPARESSFWVWFSTPSESKPSHRQIGKSTGTCSESLSALAGTVLQCSPEKLHLHAWRLSSVSSEREGFRARLLSLCLNQSGSPPPQFTRRSGESFVVGVSRGVWFLALPL</sequence>
<name>A0A5B7GJX4_PORTR</name>
<accession>A0A5B7GJX4</accession>
<evidence type="ECO:0000313" key="2">
    <source>
        <dbReference type="Proteomes" id="UP000324222"/>
    </source>
</evidence>